<reference evidence="2" key="2">
    <citation type="submission" date="2020-10" db="UniProtKB">
        <authorList>
            <consortium name="WormBaseParasite"/>
        </authorList>
    </citation>
    <scope>IDENTIFICATION</scope>
</reference>
<evidence type="ECO:0000313" key="1">
    <source>
        <dbReference type="Proteomes" id="UP000492821"/>
    </source>
</evidence>
<keyword evidence="1" id="KW-1185">Reference proteome</keyword>
<protein>
    <submittedName>
        <fullName evidence="2">C6 domain-containing protein</fullName>
    </submittedName>
</protein>
<organism evidence="1 2">
    <name type="scientific">Panagrellus redivivus</name>
    <name type="common">Microworm</name>
    <dbReference type="NCBI Taxonomy" id="6233"/>
    <lineage>
        <taxon>Eukaryota</taxon>
        <taxon>Metazoa</taxon>
        <taxon>Ecdysozoa</taxon>
        <taxon>Nematoda</taxon>
        <taxon>Chromadorea</taxon>
        <taxon>Rhabditida</taxon>
        <taxon>Tylenchina</taxon>
        <taxon>Panagrolaimomorpha</taxon>
        <taxon>Panagrolaimoidea</taxon>
        <taxon>Panagrolaimidae</taxon>
        <taxon>Panagrellus</taxon>
    </lineage>
</organism>
<dbReference type="AlphaFoldDB" id="A0A7E4W252"/>
<reference evidence="1" key="1">
    <citation type="journal article" date="2013" name="Genetics">
        <title>The draft genome and transcriptome of Panagrellus redivivus are shaped by the harsh demands of a free-living lifestyle.</title>
        <authorList>
            <person name="Srinivasan J."/>
            <person name="Dillman A.R."/>
            <person name="Macchietto M.G."/>
            <person name="Heikkinen L."/>
            <person name="Lakso M."/>
            <person name="Fracchia K.M."/>
            <person name="Antoshechkin I."/>
            <person name="Mortazavi A."/>
            <person name="Wong G."/>
            <person name="Sternberg P.W."/>
        </authorList>
    </citation>
    <scope>NUCLEOTIDE SEQUENCE [LARGE SCALE GENOMIC DNA]</scope>
    <source>
        <strain evidence="1">MT8872</strain>
    </source>
</reference>
<name>A0A7E4W252_PANRE</name>
<sequence length="152" mass="16418">MTHCFGMHYLPNGTCLNFVPGSLLRYKLSHFVIVFLMFSLNIIKACMPTQNGNSGCCPELEQSILNTDNAIGIGTTIITFNSDTCRTSATVTCMQPSGEGFNLRAAIVIDGINFIAIEDGTVTDTAACVDGAWQMANPPLVVQTLECWLTDT</sequence>
<evidence type="ECO:0000313" key="2">
    <source>
        <dbReference type="WBParaSite" id="Pan_g6551.t1"/>
    </source>
</evidence>
<dbReference type="WBParaSite" id="Pan_g6551.t1">
    <property type="protein sequence ID" value="Pan_g6551.t1"/>
    <property type="gene ID" value="Pan_g6551"/>
</dbReference>
<dbReference type="Proteomes" id="UP000492821">
    <property type="component" value="Unassembled WGS sequence"/>
</dbReference>
<accession>A0A7E4W252</accession>
<proteinExistence type="predicted"/>